<dbReference type="EMBL" id="LR797422">
    <property type="protein sequence ID" value="CAB4215586.1"/>
    <property type="molecule type" value="Genomic_DNA"/>
</dbReference>
<evidence type="ECO:0000313" key="4">
    <source>
        <dbReference type="EMBL" id="CAB4215586.1"/>
    </source>
</evidence>
<protein>
    <submittedName>
        <fullName evidence="5">Uncharacterized protein</fullName>
    </submittedName>
</protein>
<evidence type="ECO:0000313" key="5">
    <source>
        <dbReference type="EMBL" id="CAB5238933.1"/>
    </source>
</evidence>
<organism evidence="5">
    <name type="scientific">uncultured Caudovirales phage</name>
    <dbReference type="NCBI Taxonomy" id="2100421"/>
    <lineage>
        <taxon>Viruses</taxon>
        <taxon>Duplodnaviria</taxon>
        <taxon>Heunggongvirae</taxon>
        <taxon>Uroviricota</taxon>
        <taxon>Caudoviricetes</taxon>
        <taxon>Peduoviridae</taxon>
        <taxon>Maltschvirus</taxon>
        <taxon>Maltschvirus maltsch</taxon>
    </lineage>
</organism>
<reference evidence="5" key="1">
    <citation type="submission" date="2020-05" db="EMBL/GenBank/DDBJ databases">
        <authorList>
            <person name="Chiriac C."/>
            <person name="Salcher M."/>
            <person name="Ghai R."/>
            <person name="Kavagutti S V."/>
        </authorList>
    </citation>
    <scope>NUCLEOTIDE SEQUENCE</scope>
</reference>
<dbReference type="EMBL" id="LR796907">
    <property type="protein sequence ID" value="CAB4174036.1"/>
    <property type="molecule type" value="Genomic_DNA"/>
</dbReference>
<name>A0A6J7XP89_9CAUD</name>
<dbReference type="EMBL" id="LR798462">
    <property type="protein sequence ID" value="CAB5238933.1"/>
    <property type="molecule type" value="Genomic_DNA"/>
</dbReference>
<proteinExistence type="predicted"/>
<evidence type="ECO:0000313" key="3">
    <source>
        <dbReference type="EMBL" id="CAB4192287.1"/>
    </source>
</evidence>
<gene>
    <name evidence="2" type="ORF">UFOVP1186_3</name>
    <name evidence="3" type="ORF">UFOVP1234_16</name>
    <name evidence="4" type="ORF">UFOVP1487_29</name>
    <name evidence="5" type="ORF">UFOVP1574_25</name>
    <name evidence="1" type="ORF">UFOVP959_21</name>
</gene>
<evidence type="ECO:0000313" key="1">
    <source>
        <dbReference type="EMBL" id="CAB4174036.1"/>
    </source>
</evidence>
<sequence length="132" mass="14512">MSDLLQLSLSDVSVVVSDLLQLSLSDVSVVAHARTTDPETSRAAARSLTVETLRESQAAVLRVFTGHHRMTDSDLEEMYEVYRVSNPYGFPRQSPSGLRTRRSELAGAGLVVDSGQRKRLPSGRSSIVWEIP</sequence>
<dbReference type="EMBL" id="LR797183">
    <property type="protein sequence ID" value="CAB4192287.1"/>
    <property type="molecule type" value="Genomic_DNA"/>
</dbReference>
<dbReference type="EMBL" id="LR797137">
    <property type="protein sequence ID" value="CAB4189253.1"/>
    <property type="molecule type" value="Genomic_DNA"/>
</dbReference>
<accession>A0A6J7XP89</accession>
<evidence type="ECO:0000313" key="2">
    <source>
        <dbReference type="EMBL" id="CAB4189253.1"/>
    </source>
</evidence>